<dbReference type="AlphaFoldDB" id="A0A4D7E0U9"/>
<dbReference type="InterPro" id="IPR050523">
    <property type="entry name" value="AKR_Detox_Biosynth"/>
</dbReference>
<dbReference type="PANTHER" id="PTHR43364">
    <property type="entry name" value="NADH-SPECIFIC METHYLGLYOXAL REDUCTASE-RELATED"/>
    <property type="match status" value="1"/>
</dbReference>
<gene>
    <name evidence="3" type="ORF">CFBP5473_18535</name>
    <name evidence="4" type="ORF">J5285_19800</name>
</gene>
<dbReference type="Proteomes" id="UP000298545">
    <property type="component" value="Chromosome linear"/>
</dbReference>
<dbReference type="FunFam" id="3.20.20.100:FF:000004">
    <property type="entry name" value="Oxidoreductase, aldo/keto reductase"/>
    <property type="match status" value="1"/>
</dbReference>
<organism evidence="3 5">
    <name type="scientific">Agrobacterium larrymoorei</name>
    <dbReference type="NCBI Taxonomy" id="160699"/>
    <lineage>
        <taxon>Bacteria</taxon>
        <taxon>Pseudomonadati</taxon>
        <taxon>Pseudomonadota</taxon>
        <taxon>Alphaproteobacteria</taxon>
        <taxon>Hyphomicrobiales</taxon>
        <taxon>Rhizobiaceae</taxon>
        <taxon>Rhizobium/Agrobacterium group</taxon>
        <taxon>Agrobacterium</taxon>
    </lineage>
</organism>
<dbReference type="InterPro" id="IPR023210">
    <property type="entry name" value="NADP_OxRdtase_dom"/>
</dbReference>
<dbReference type="SUPFAM" id="SSF51430">
    <property type="entry name" value="NAD(P)-linked oxidoreductase"/>
    <property type="match status" value="1"/>
</dbReference>
<dbReference type="InterPro" id="IPR036812">
    <property type="entry name" value="NAD(P)_OxRdtase_dom_sf"/>
</dbReference>
<evidence type="ECO:0000313" key="5">
    <source>
        <dbReference type="Proteomes" id="UP000298545"/>
    </source>
</evidence>
<evidence type="ECO:0000313" key="3">
    <source>
        <dbReference type="EMBL" id="QCI99952.1"/>
    </source>
</evidence>
<keyword evidence="6" id="KW-1185">Reference proteome</keyword>
<feature type="domain" description="NADP-dependent oxidoreductase" evidence="2">
    <location>
        <begin position="15"/>
        <end position="314"/>
    </location>
</feature>
<protein>
    <submittedName>
        <fullName evidence="3">Aldo/keto reductase</fullName>
    </submittedName>
</protein>
<evidence type="ECO:0000259" key="2">
    <source>
        <dbReference type="Pfam" id="PF00248"/>
    </source>
</evidence>
<name>A0A4D7E0U9_9HYPH</name>
<dbReference type="Pfam" id="PF00248">
    <property type="entry name" value="Aldo_ket_red"/>
    <property type="match status" value="1"/>
</dbReference>
<keyword evidence="1" id="KW-0560">Oxidoreductase</keyword>
<dbReference type="Proteomes" id="UP000826513">
    <property type="component" value="Chromosome 2"/>
</dbReference>
<dbReference type="KEGG" id="alf:CFBP5473_18535"/>
<proteinExistence type="predicted"/>
<reference evidence="3 5" key="1">
    <citation type="submission" date="2019-04" db="EMBL/GenBank/DDBJ databases">
        <title>Complete genome sequence of Agrobacterium larrymoorei CFBP5473.</title>
        <authorList>
            <person name="Haryono M."/>
            <person name="Chou L."/>
            <person name="Lin Y.-C."/>
            <person name="Lai E.-M."/>
            <person name="Kuo C.-H."/>
        </authorList>
    </citation>
    <scope>NUCLEOTIDE SEQUENCE [LARGE SCALE GENOMIC DNA]</scope>
    <source>
        <strain evidence="3 5">CFBP5473</strain>
    </source>
</reference>
<dbReference type="OrthoDB" id="9773828at2"/>
<dbReference type="GO" id="GO:0005829">
    <property type="term" value="C:cytosol"/>
    <property type="evidence" value="ECO:0007669"/>
    <property type="project" value="UniProtKB-ARBA"/>
</dbReference>
<evidence type="ECO:0000313" key="6">
    <source>
        <dbReference type="Proteomes" id="UP000826513"/>
    </source>
</evidence>
<dbReference type="CDD" id="cd19081">
    <property type="entry name" value="AKR_AKR9C1"/>
    <property type="match status" value="1"/>
</dbReference>
<reference evidence="4 6" key="2">
    <citation type="submission" date="2021-03" db="EMBL/GenBank/DDBJ databases">
        <title>Rapid diversification of plasmids in a genus of pathogenic and nitrogen fixing bacteria.</title>
        <authorList>
            <person name="Weisberg A.J."/>
            <person name="Miller M."/>
            <person name="Ream W."/>
            <person name="Grunwald N.J."/>
            <person name="Chang J.H."/>
        </authorList>
    </citation>
    <scope>NUCLEOTIDE SEQUENCE [LARGE SCALE GENOMIC DNA]</scope>
    <source>
        <strain evidence="4 6">AF3.44</strain>
    </source>
</reference>
<dbReference type="Gene3D" id="3.20.20.100">
    <property type="entry name" value="NADP-dependent oxidoreductase domain"/>
    <property type="match status" value="1"/>
</dbReference>
<dbReference type="PANTHER" id="PTHR43364:SF6">
    <property type="entry name" value="OXIDOREDUCTASE-RELATED"/>
    <property type="match status" value="1"/>
</dbReference>
<evidence type="ECO:0000313" key="4">
    <source>
        <dbReference type="EMBL" id="QYA09607.1"/>
    </source>
</evidence>
<sequence>MEKRALGRTGLSIAPIVFGGNVFGWTADEKTSFQLLDAFFDAGFNAIDTADVYSAWVPGHQGGESEAIIGKWLKTGSVKREDAVIVTKVGFDNNERKTGLSANWIAKAVEDSLRRLQTDYIDLYLAHKPDEDVPLEETLGAFAKLKEQGKVRAIGCSNYDAAQLQESLDVAEKTGLGRFDVLQPEYNLYNRNSFEGPLADLCLREEIGVINYYSLAAGFLTGKYRSKADTEGVARSYRVGNYVDTRGLAILGVMDTIAAETGAKLADIALAWLLRKKAVTAPIASATSLSQLESFKRAVDLRLTDEMVTLLDKAGA</sequence>
<dbReference type="STRING" id="1367849.GCA_000518585_01118"/>
<dbReference type="GO" id="GO:0016491">
    <property type="term" value="F:oxidoreductase activity"/>
    <property type="evidence" value="ECO:0007669"/>
    <property type="project" value="UniProtKB-KW"/>
</dbReference>
<dbReference type="RefSeq" id="WP_027673988.1">
    <property type="nucleotide sequence ID" value="NZ_CP039692.1"/>
</dbReference>
<dbReference type="EMBL" id="CP039692">
    <property type="protein sequence ID" value="QCI99952.1"/>
    <property type="molecule type" value="Genomic_DNA"/>
</dbReference>
<evidence type="ECO:0000256" key="1">
    <source>
        <dbReference type="ARBA" id="ARBA00023002"/>
    </source>
</evidence>
<dbReference type="EMBL" id="CP072168">
    <property type="protein sequence ID" value="QYA09607.1"/>
    <property type="molecule type" value="Genomic_DNA"/>
</dbReference>
<accession>A0A4D7E0U9</accession>